<evidence type="ECO:0000313" key="1">
    <source>
        <dbReference type="EMBL" id="DAE02462.1"/>
    </source>
</evidence>
<protein>
    <submittedName>
        <fullName evidence="1">Nitrile hydratase, alpha chain</fullName>
    </submittedName>
</protein>
<reference evidence="1" key="1">
    <citation type="journal article" date="2021" name="Proc. Natl. Acad. Sci. U.S.A.">
        <title>A Catalog of Tens of Thousands of Viruses from Human Metagenomes Reveals Hidden Associations with Chronic Diseases.</title>
        <authorList>
            <person name="Tisza M.J."/>
            <person name="Buck C.B."/>
        </authorList>
    </citation>
    <scope>NUCLEOTIDE SEQUENCE</scope>
    <source>
        <strain evidence="1">CtsUY14</strain>
    </source>
</reference>
<proteinExistence type="predicted"/>
<organism evidence="1">
    <name type="scientific">Siphoviridae sp. ctsUY14</name>
    <dbReference type="NCBI Taxonomy" id="2825693"/>
    <lineage>
        <taxon>Viruses</taxon>
        <taxon>Duplodnaviria</taxon>
        <taxon>Heunggongvirae</taxon>
        <taxon>Uroviricota</taxon>
        <taxon>Caudoviricetes</taxon>
    </lineage>
</organism>
<accession>A0A8S5P5V7</accession>
<dbReference type="EMBL" id="BK015346">
    <property type="protein sequence ID" value="DAE02462.1"/>
    <property type="molecule type" value="Genomic_DNA"/>
</dbReference>
<name>A0A8S5P5V7_9CAUD</name>
<sequence length="84" mass="9854">MVFIMTEAERRYFQEYVKEVFHYEHQCSTEILARVLLLCELLIEKGLITDAEVAEKLAVPNVAEIMTELNYGDDTWKPEEDIND</sequence>